<gene>
    <name evidence="2" type="ORF">DBV05_g7992</name>
</gene>
<evidence type="ECO:0000256" key="1">
    <source>
        <dbReference type="SAM" id="MobiDB-lite"/>
    </source>
</evidence>
<protein>
    <submittedName>
        <fullName evidence="2">Uncharacterized protein</fullName>
    </submittedName>
</protein>
<feature type="compositionally biased region" description="Low complexity" evidence="1">
    <location>
        <begin position="151"/>
        <end position="163"/>
    </location>
</feature>
<feature type="region of interest" description="Disordered" evidence="1">
    <location>
        <begin position="282"/>
        <end position="312"/>
    </location>
</feature>
<dbReference type="Proteomes" id="UP000325902">
    <property type="component" value="Unassembled WGS sequence"/>
</dbReference>
<dbReference type="OrthoDB" id="3960125at2759"/>
<organism evidence="2 3">
    <name type="scientific">Lasiodiplodia theobromae</name>
    <dbReference type="NCBI Taxonomy" id="45133"/>
    <lineage>
        <taxon>Eukaryota</taxon>
        <taxon>Fungi</taxon>
        <taxon>Dikarya</taxon>
        <taxon>Ascomycota</taxon>
        <taxon>Pezizomycotina</taxon>
        <taxon>Dothideomycetes</taxon>
        <taxon>Dothideomycetes incertae sedis</taxon>
        <taxon>Botryosphaeriales</taxon>
        <taxon>Botryosphaeriaceae</taxon>
        <taxon>Lasiodiplodia</taxon>
    </lineage>
</organism>
<dbReference type="EMBL" id="VCHE01000060">
    <property type="protein sequence ID" value="KAB2573359.1"/>
    <property type="molecule type" value="Genomic_DNA"/>
</dbReference>
<dbReference type="AlphaFoldDB" id="A0A5N5D6K4"/>
<name>A0A5N5D6K4_9PEZI</name>
<sequence>MIVSLRGMVAIELATQLPDMIWNLLSGMLPGIEDSYQDEQDNRPSSPLITNYVQPLVLAHLPGLVKKYMNEQVDTNDIIGIVENNVIEECDYCLTSIREARDECLKEIAAAGTDACDRLRDVYCDGDDIRGLMPEESLGMGAERTPPLGPGLPQGSSSPGSSFRFRRRRLGRRQVDGVEPVLVEQTQPDGNHGQQDPGAQLVCEAMTTKNDDMTDEDDTINEEDDTADEEDDMHDGEDGMTDEEDDATAGHGDLGPTTLGDYEPGRQDERNRLHELVQNGSINAAGRTGHDTAAPAPPVSTLSMHPEMIDQGDGDIDVDDEVETVSMHLQTTNLGDDDMCDQTETGCSPTQEDSGMSARVEAYRRQLYVSASTVEASTARLRSPEVWQQESFLSRLDVQTGGNVRLAASAQANEGSCSGTQFQYAQVVDSRFSVPSDRSSQAQPDTELRRREDP</sequence>
<feature type="compositionally biased region" description="Polar residues" evidence="1">
    <location>
        <begin position="184"/>
        <end position="194"/>
    </location>
</feature>
<feature type="region of interest" description="Disordered" evidence="1">
    <location>
        <begin position="138"/>
        <end position="266"/>
    </location>
</feature>
<evidence type="ECO:0000313" key="3">
    <source>
        <dbReference type="Proteomes" id="UP000325902"/>
    </source>
</evidence>
<evidence type="ECO:0000313" key="2">
    <source>
        <dbReference type="EMBL" id="KAB2573359.1"/>
    </source>
</evidence>
<comment type="caution">
    <text evidence="2">The sequence shown here is derived from an EMBL/GenBank/DDBJ whole genome shotgun (WGS) entry which is preliminary data.</text>
</comment>
<reference evidence="2 3" key="1">
    <citation type="journal article" date="2019" name="Sci. Rep.">
        <title>A multi-omics analysis of the grapevine pathogen Lasiodiplodia theobromae reveals that temperature affects the expression of virulence- and pathogenicity-related genes.</title>
        <authorList>
            <person name="Felix C."/>
            <person name="Meneses R."/>
            <person name="Goncalves M.F.M."/>
            <person name="Tilleman L."/>
            <person name="Duarte A.S."/>
            <person name="Jorrin-Novo J.V."/>
            <person name="Van de Peer Y."/>
            <person name="Deforce D."/>
            <person name="Van Nieuwerburgh F."/>
            <person name="Esteves A.C."/>
            <person name="Alves A."/>
        </authorList>
    </citation>
    <scope>NUCLEOTIDE SEQUENCE [LARGE SCALE GENOMIC DNA]</scope>
    <source>
        <strain evidence="2 3">LA-SOL3</strain>
    </source>
</reference>
<feature type="region of interest" description="Disordered" evidence="1">
    <location>
        <begin position="432"/>
        <end position="454"/>
    </location>
</feature>
<proteinExistence type="predicted"/>
<feature type="compositionally biased region" description="Acidic residues" evidence="1">
    <location>
        <begin position="213"/>
        <end position="247"/>
    </location>
</feature>
<accession>A0A5N5D6K4</accession>
<keyword evidence="3" id="KW-1185">Reference proteome</keyword>